<feature type="region of interest" description="Disordered" evidence="1">
    <location>
        <begin position="1"/>
        <end position="38"/>
    </location>
</feature>
<accession>A0A4C1YBV8</accession>
<organism evidence="2 3">
    <name type="scientific">Eumeta variegata</name>
    <name type="common">Bagworm moth</name>
    <name type="synonym">Eumeta japonica</name>
    <dbReference type="NCBI Taxonomy" id="151549"/>
    <lineage>
        <taxon>Eukaryota</taxon>
        <taxon>Metazoa</taxon>
        <taxon>Ecdysozoa</taxon>
        <taxon>Arthropoda</taxon>
        <taxon>Hexapoda</taxon>
        <taxon>Insecta</taxon>
        <taxon>Pterygota</taxon>
        <taxon>Neoptera</taxon>
        <taxon>Endopterygota</taxon>
        <taxon>Lepidoptera</taxon>
        <taxon>Glossata</taxon>
        <taxon>Ditrysia</taxon>
        <taxon>Tineoidea</taxon>
        <taxon>Psychidae</taxon>
        <taxon>Oiketicinae</taxon>
        <taxon>Eumeta</taxon>
    </lineage>
</organism>
<dbReference type="EMBL" id="BGZK01001175">
    <property type="protein sequence ID" value="GBP73488.1"/>
    <property type="molecule type" value="Genomic_DNA"/>
</dbReference>
<name>A0A4C1YBV8_EUMVA</name>
<sequence length="103" mass="11756">MQWSGELVMEKVERGADRRGEGNRIGKKKGPTTGKAAWTRSTAGAPSYFFRFELKHLITDLIKLANLILVHDEDSMHESRHIHVPTRKLSAPREDINLDYDGR</sequence>
<evidence type="ECO:0000313" key="3">
    <source>
        <dbReference type="Proteomes" id="UP000299102"/>
    </source>
</evidence>
<keyword evidence="3" id="KW-1185">Reference proteome</keyword>
<comment type="caution">
    <text evidence="2">The sequence shown here is derived from an EMBL/GenBank/DDBJ whole genome shotgun (WGS) entry which is preliminary data.</text>
</comment>
<protein>
    <submittedName>
        <fullName evidence="2">Uncharacterized protein</fullName>
    </submittedName>
</protein>
<feature type="compositionally biased region" description="Basic and acidic residues" evidence="1">
    <location>
        <begin position="8"/>
        <end position="24"/>
    </location>
</feature>
<gene>
    <name evidence="2" type="ORF">EVAR_29381_1</name>
</gene>
<dbReference type="Proteomes" id="UP000299102">
    <property type="component" value="Unassembled WGS sequence"/>
</dbReference>
<proteinExistence type="predicted"/>
<evidence type="ECO:0000313" key="2">
    <source>
        <dbReference type="EMBL" id="GBP73488.1"/>
    </source>
</evidence>
<reference evidence="2 3" key="1">
    <citation type="journal article" date="2019" name="Commun. Biol.">
        <title>The bagworm genome reveals a unique fibroin gene that provides high tensile strength.</title>
        <authorList>
            <person name="Kono N."/>
            <person name="Nakamura H."/>
            <person name="Ohtoshi R."/>
            <person name="Tomita M."/>
            <person name="Numata K."/>
            <person name="Arakawa K."/>
        </authorList>
    </citation>
    <scope>NUCLEOTIDE SEQUENCE [LARGE SCALE GENOMIC DNA]</scope>
</reference>
<dbReference type="AlphaFoldDB" id="A0A4C1YBV8"/>
<evidence type="ECO:0000256" key="1">
    <source>
        <dbReference type="SAM" id="MobiDB-lite"/>
    </source>
</evidence>